<dbReference type="GO" id="GO:0003755">
    <property type="term" value="F:peptidyl-prolyl cis-trans isomerase activity"/>
    <property type="evidence" value="ECO:0007669"/>
    <property type="project" value="UniProtKB-KW"/>
</dbReference>
<evidence type="ECO:0000256" key="2">
    <source>
        <dbReference type="ARBA" id="ARBA00013194"/>
    </source>
</evidence>
<dbReference type="Proteomes" id="UP000678393">
    <property type="component" value="Unassembled WGS sequence"/>
</dbReference>
<dbReference type="PANTHER" id="PTHR45779">
    <property type="entry name" value="PEPTIDYLPROLYL ISOMERASE"/>
    <property type="match status" value="1"/>
</dbReference>
<evidence type="ECO:0000256" key="4">
    <source>
        <dbReference type="ARBA" id="ARBA00023235"/>
    </source>
</evidence>
<keyword evidence="6" id="KW-0472">Membrane</keyword>
<dbReference type="OrthoDB" id="77911at2759"/>
<evidence type="ECO:0000256" key="6">
    <source>
        <dbReference type="SAM" id="Phobius"/>
    </source>
</evidence>
<keyword evidence="3 5" id="KW-0697">Rotamase</keyword>
<dbReference type="GO" id="GO:0005783">
    <property type="term" value="C:endoplasmic reticulum"/>
    <property type="evidence" value="ECO:0007669"/>
    <property type="project" value="TreeGrafter"/>
</dbReference>
<gene>
    <name evidence="8" type="ORF">CUNI_LOCUS7053</name>
</gene>
<feature type="domain" description="PPIase FKBP-type" evidence="7">
    <location>
        <begin position="21"/>
        <end position="110"/>
    </location>
</feature>
<proteinExistence type="predicted"/>
<evidence type="ECO:0000256" key="3">
    <source>
        <dbReference type="ARBA" id="ARBA00023110"/>
    </source>
</evidence>
<dbReference type="InterPro" id="IPR046357">
    <property type="entry name" value="PPIase_dom_sf"/>
</dbReference>
<dbReference type="SUPFAM" id="SSF54534">
    <property type="entry name" value="FKBP-like"/>
    <property type="match status" value="1"/>
</dbReference>
<feature type="non-terminal residue" evidence="8">
    <location>
        <position position="1"/>
    </location>
</feature>
<name>A0A8S3Z0J9_9EUPU</name>
<evidence type="ECO:0000256" key="5">
    <source>
        <dbReference type="PROSITE-ProRule" id="PRU00277"/>
    </source>
</evidence>
<organism evidence="8 9">
    <name type="scientific">Candidula unifasciata</name>
    <dbReference type="NCBI Taxonomy" id="100452"/>
    <lineage>
        <taxon>Eukaryota</taxon>
        <taxon>Metazoa</taxon>
        <taxon>Spiralia</taxon>
        <taxon>Lophotrochozoa</taxon>
        <taxon>Mollusca</taxon>
        <taxon>Gastropoda</taxon>
        <taxon>Heterobranchia</taxon>
        <taxon>Euthyneura</taxon>
        <taxon>Panpulmonata</taxon>
        <taxon>Eupulmonata</taxon>
        <taxon>Stylommatophora</taxon>
        <taxon>Helicina</taxon>
        <taxon>Helicoidea</taxon>
        <taxon>Geomitridae</taxon>
        <taxon>Candidula</taxon>
    </lineage>
</organism>
<accession>A0A8S3Z0J9</accession>
<dbReference type="InterPro" id="IPR001179">
    <property type="entry name" value="PPIase_FKBP_dom"/>
</dbReference>
<dbReference type="FunFam" id="3.10.50.40:FF:000006">
    <property type="entry name" value="Peptidyl-prolyl cis-trans isomerase"/>
    <property type="match status" value="1"/>
</dbReference>
<keyword evidence="6" id="KW-0812">Transmembrane</keyword>
<dbReference type="EC" id="5.2.1.8" evidence="2 5"/>
<dbReference type="InterPro" id="IPR044609">
    <property type="entry name" value="FKBP2/11"/>
</dbReference>
<evidence type="ECO:0000313" key="9">
    <source>
        <dbReference type="Proteomes" id="UP000678393"/>
    </source>
</evidence>
<dbReference type="PROSITE" id="PS50059">
    <property type="entry name" value="FKBP_PPIASE"/>
    <property type="match status" value="1"/>
</dbReference>
<keyword evidence="6" id="KW-1133">Transmembrane helix</keyword>
<comment type="catalytic activity">
    <reaction evidence="1 5">
        <text>[protein]-peptidylproline (omega=180) = [protein]-peptidylproline (omega=0)</text>
        <dbReference type="Rhea" id="RHEA:16237"/>
        <dbReference type="Rhea" id="RHEA-COMP:10747"/>
        <dbReference type="Rhea" id="RHEA-COMP:10748"/>
        <dbReference type="ChEBI" id="CHEBI:83833"/>
        <dbReference type="ChEBI" id="CHEBI:83834"/>
        <dbReference type="EC" id="5.2.1.8"/>
    </reaction>
</comment>
<comment type="caution">
    <text evidence="8">The sequence shown here is derived from an EMBL/GenBank/DDBJ whole genome shotgun (WGS) entry which is preliminary data.</text>
</comment>
<evidence type="ECO:0000259" key="7">
    <source>
        <dbReference type="PROSITE" id="PS50059"/>
    </source>
</evidence>
<dbReference type="Pfam" id="PF00254">
    <property type="entry name" value="FKBP_C"/>
    <property type="match status" value="1"/>
</dbReference>
<dbReference type="EMBL" id="CAJHNH020001101">
    <property type="protein sequence ID" value="CAG5121495.1"/>
    <property type="molecule type" value="Genomic_DNA"/>
</dbReference>
<evidence type="ECO:0000313" key="8">
    <source>
        <dbReference type="EMBL" id="CAG5121495.1"/>
    </source>
</evidence>
<dbReference type="PANTHER" id="PTHR45779:SF5">
    <property type="entry name" value="PEPTIDYLPROLYL ISOMERASE"/>
    <property type="match status" value="1"/>
</dbReference>
<dbReference type="Gene3D" id="3.10.50.40">
    <property type="match status" value="1"/>
</dbReference>
<dbReference type="AlphaFoldDB" id="A0A8S3Z0J9"/>
<evidence type="ECO:0000256" key="1">
    <source>
        <dbReference type="ARBA" id="ARBA00000971"/>
    </source>
</evidence>
<sequence>MLLIFHFQNKPADCLELSENQDELQVHYTGYLETGDIFDSSENAAKKPITLVLGNRQVIPGWEEGLLGMCAGEKRRLIIPPNLAYGKAGYPPVIPPDATLLFDVTLVSITKHGYGTSVDIDYLLQLCKFLLFPAAALYIFYYLYCRYKAETQATKQFRGKNSRKKK</sequence>
<reference evidence="8" key="1">
    <citation type="submission" date="2021-04" db="EMBL/GenBank/DDBJ databases">
        <authorList>
            <consortium name="Molecular Ecology Group"/>
        </authorList>
    </citation>
    <scope>NUCLEOTIDE SEQUENCE</scope>
</reference>
<protein>
    <recommendedName>
        <fullName evidence="2 5">peptidylprolyl isomerase</fullName>
        <ecNumber evidence="2 5">5.2.1.8</ecNumber>
    </recommendedName>
</protein>
<keyword evidence="4 5" id="KW-0413">Isomerase</keyword>
<feature type="transmembrane region" description="Helical" evidence="6">
    <location>
        <begin position="122"/>
        <end position="144"/>
    </location>
</feature>
<keyword evidence="9" id="KW-1185">Reference proteome</keyword>